<dbReference type="OrthoDB" id="1939055at2759"/>
<keyword evidence="3" id="KW-1185">Reference proteome</keyword>
<keyword evidence="1" id="KW-1133">Transmembrane helix</keyword>
<keyword evidence="1" id="KW-0472">Membrane</keyword>
<evidence type="ECO:0000313" key="2">
    <source>
        <dbReference type="EMBL" id="ONK57330.1"/>
    </source>
</evidence>
<gene>
    <name evidence="2" type="ORF">A4U43_C10F18970</name>
</gene>
<dbReference type="EMBL" id="CM007390">
    <property type="protein sequence ID" value="ONK57330.1"/>
    <property type="molecule type" value="Genomic_DNA"/>
</dbReference>
<sequence>MAPEEDDDRFIISSLGLGLGLGLGFLFLTQSQTLKPISTVIKLADTSLKIPKALTIFHSPSSPQTLITASKVLIKGFKASSRLVPAKTQHRITPILSARLKAYIGAVNLIRCKDFLELGFFRGGYKISKNFVRVVEGFVGLQLDSAVKKGMDALGLYLKASAVAREVSRLRKRRSGLGFGRRARRRVGIFYQPKRLNFDGVCSLKRSRFRERGTIVAKDLEMISTNNHLPPKLSTPWPPRFSHFINSIFSNKIFG</sequence>
<proteinExistence type="predicted"/>
<evidence type="ECO:0000313" key="3">
    <source>
        <dbReference type="Proteomes" id="UP000243459"/>
    </source>
</evidence>
<organism evidence="2 3">
    <name type="scientific">Asparagus officinalis</name>
    <name type="common">Garden asparagus</name>
    <dbReference type="NCBI Taxonomy" id="4686"/>
    <lineage>
        <taxon>Eukaryota</taxon>
        <taxon>Viridiplantae</taxon>
        <taxon>Streptophyta</taxon>
        <taxon>Embryophyta</taxon>
        <taxon>Tracheophyta</taxon>
        <taxon>Spermatophyta</taxon>
        <taxon>Magnoliopsida</taxon>
        <taxon>Liliopsida</taxon>
        <taxon>Asparagales</taxon>
        <taxon>Asparagaceae</taxon>
        <taxon>Asparagoideae</taxon>
        <taxon>Asparagus</taxon>
    </lineage>
</organism>
<evidence type="ECO:0000256" key="1">
    <source>
        <dbReference type="SAM" id="Phobius"/>
    </source>
</evidence>
<name>A0A5P1E453_ASPOF</name>
<keyword evidence="1" id="KW-0812">Transmembrane</keyword>
<accession>A0A5P1E453</accession>
<protein>
    <submittedName>
        <fullName evidence="2">Uncharacterized protein</fullName>
    </submittedName>
</protein>
<dbReference type="Proteomes" id="UP000243459">
    <property type="component" value="Chromosome 10"/>
</dbReference>
<feature type="transmembrane region" description="Helical" evidence="1">
    <location>
        <begin position="12"/>
        <end position="29"/>
    </location>
</feature>
<dbReference type="AlphaFoldDB" id="A0A5P1E453"/>
<dbReference type="OMA" id="IEWRTRN"/>
<reference evidence="3" key="1">
    <citation type="journal article" date="2017" name="Nat. Commun.">
        <title>The asparagus genome sheds light on the origin and evolution of a young Y chromosome.</title>
        <authorList>
            <person name="Harkess A."/>
            <person name="Zhou J."/>
            <person name="Xu C."/>
            <person name="Bowers J.E."/>
            <person name="Van der Hulst R."/>
            <person name="Ayyampalayam S."/>
            <person name="Mercati F."/>
            <person name="Riccardi P."/>
            <person name="McKain M.R."/>
            <person name="Kakrana A."/>
            <person name="Tang H."/>
            <person name="Ray J."/>
            <person name="Groenendijk J."/>
            <person name="Arikit S."/>
            <person name="Mathioni S.M."/>
            <person name="Nakano M."/>
            <person name="Shan H."/>
            <person name="Telgmann-Rauber A."/>
            <person name="Kanno A."/>
            <person name="Yue Z."/>
            <person name="Chen H."/>
            <person name="Li W."/>
            <person name="Chen Y."/>
            <person name="Xu X."/>
            <person name="Zhang Y."/>
            <person name="Luo S."/>
            <person name="Chen H."/>
            <person name="Gao J."/>
            <person name="Mao Z."/>
            <person name="Pires J.C."/>
            <person name="Luo M."/>
            <person name="Kudrna D."/>
            <person name="Wing R.A."/>
            <person name="Meyers B.C."/>
            <person name="Yi K."/>
            <person name="Kong H."/>
            <person name="Lavrijsen P."/>
            <person name="Sunseri F."/>
            <person name="Falavigna A."/>
            <person name="Ye Y."/>
            <person name="Leebens-Mack J.H."/>
            <person name="Chen G."/>
        </authorList>
    </citation>
    <scope>NUCLEOTIDE SEQUENCE [LARGE SCALE GENOMIC DNA]</scope>
    <source>
        <strain evidence="3">cv. DH0086</strain>
    </source>
</reference>
<dbReference type="Gramene" id="ONK57330">
    <property type="protein sequence ID" value="ONK57330"/>
    <property type="gene ID" value="A4U43_C10F18970"/>
</dbReference>